<dbReference type="EMBL" id="LR778301">
    <property type="protein sequence ID" value="CAB1369028.1"/>
    <property type="molecule type" value="Genomic_DNA"/>
</dbReference>
<name>A0A6S6XSR9_9PROT</name>
<dbReference type="AlphaFoldDB" id="A0A6S6XSR9"/>
<keyword evidence="2" id="KW-1185">Reference proteome</keyword>
<protein>
    <submittedName>
        <fullName evidence="1">Uncharacterized protein</fullName>
    </submittedName>
</protein>
<organism evidence="1 2">
    <name type="scientific">Denitratisoma oestradiolicum</name>
    <dbReference type="NCBI Taxonomy" id="311182"/>
    <lineage>
        <taxon>Bacteria</taxon>
        <taxon>Pseudomonadati</taxon>
        <taxon>Pseudomonadota</taxon>
        <taxon>Betaproteobacteria</taxon>
        <taxon>Nitrosomonadales</taxon>
        <taxon>Sterolibacteriaceae</taxon>
        <taxon>Denitratisoma</taxon>
    </lineage>
</organism>
<proteinExistence type="predicted"/>
<evidence type="ECO:0000313" key="1">
    <source>
        <dbReference type="EMBL" id="CAB1369028.1"/>
    </source>
</evidence>
<dbReference type="RefSeq" id="WP_145769036.1">
    <property type="nucleotide sequence ID" value="NZ_LR778301.1"/>
</dbReference>
<dbReference type="Proteomes" id="UP000515733">
    <property type="component" value="Chromosome"/>
</dbReference>
<reference evidence="1 2" key="1">
    <citation type="submission" date="2020-03" db="EMBL/GenBank/DDBJ databases">
        <authorList>
            <consortium name="Genoscope - CEA"/>
            <person name="William W."/>
        </authorList>
    </citation>
    <scope>NUCLEOTIDE SEQUENCE [LARGE SCALE GENOMIC DNA]</scope>
    <source>
        <strain evidence="2">DSM 16959</strain>
    </source>
</reference>
<dbReference type="KEGG" id="doe:DENOEST_1863"/>
<gene>
    <name evidence="1" type="ORF">DENOEST_1863</name>
</gene>
<evidence type="ECO:0000313" key="2">
    <source>
        <dbReference type="Proteomes" id="UP000515733"/>
    </source>
</evidence>
<accession>A0A6S6XSR9</accession>
<sequence>MRPAIEQLRNHYQSQLDLIFRISRAGLGYCEETVEANTETARQLLAIPITEPPNQGNLAEVLVTGGKIAVAHWTASVSHGIDFQRQVFANLTNK</sequence>